<dbReference type="Gene3D" id="1.10.260.40">
    <property type="entry name" value="lambda repressor-like DNA-binding domains"/>
    <property type="match status" value="1"/>
</dbReference>
<dbReference type="PROSITE" id="PS50943">
    <property type="entry name" value="HTH_CROC1"/>
    <property type="match status" value="1"/>
</dbReference>
<dbReference type="Proteomes" id="UP000680815">
    <property type="component" value="Unassembled WGS sequence"/>
</dbReference>
<comment type="caution">
    <text evidence="2">The sequence shown here is derived from an EMBL/GenBank/DDBJ whole genome shotgun (WGS) entry which is preliminary data.</text>
</comment>
<dbReference type="CDD" id="cd00093">
    <property type="entry name" value="HTH_XRE"/>
    <property type="match status" value="1"/>
</dbReference>
<organism evidence="2 3">
    <name type="scientific">Roseomonas nitratireducens</name>
    <dbReference type="NCBI Taxonomy" id="2820810"/>
    <lineage>
        <taxon>Bacteria</taxon>
        <taxon>Pseudomonadati</taxon>
        <taxon>Pseudomonadota</taxon>
        <taxon>Alphaproteobacteria</taxon>
        <taxon>Acetobacterales</taxon>
        <taxon>Roseomonadaceae</taxon>
        <taxon>Roseomonas</taxon>
    </lineage>
</organism>
<proteinExistence type="predicted"/>
<dbReference type="SMART" id="SM00530">
    <property type="entry name" value="HTH_XRE"/>
    <property type="match status" value="1"/>
</dbReference>
<dbReference type="EMBL" id="JAGIYZ010000052">
    <property type="protein sequence ID" value="MBP0467014.1"/>
    <property type="molecule type" value="Genomic_DNA"/>
</dbReference>
<evidence type="ECO:0000313" key="2">
    <source>
        <dbReference type="EMBL" id="MBP0467014.1"/>
    </source>
</evidence>
<feature type="domain" description="HTH cro/C1-type" evidence="1">
    <location>
        <begin position="17"/>
        <end position="48"/>
    </location>
</feature>
<sequence length="160" mass="16934">MAVELPGWTHARIGALIAQERARLDMTQEAMATKAGIHRSTVARIEVGDPAAANQPRLDLLAFLARAGSAAAAAALDGIRVAMRAQMPARDGEAILVYPLCMVFDAEGRQIVGPVRMSAQEAVSLALAGRAVGATEADKRRLADLMAQARAETARYVMVI</sequence>
<accession>A0ABS4B078</accession>
<protein>
    <submittedName>
        <fullName evidence="2">Helix-turn-helix transcriptional regulator</fullName>
    </submittedName>
</protein>
<keyword evidence="3" id="KW-1185">Reference proteome</keyword>
<name>A0ABS4B078_9PROT</name>
<reference evidence="2 3" key="1">
    <citation type="submission" date="2021-03" db="EMBL/GenBank/DDBJ databases">
        <authorList>
            <person name="So Y."/>
        </authorList>
    </citation>
    <scope>NUCLEOTIDE SEQUENCE [LARGE SCALE GENOMIC DNA]</scope>
    <source>
        <strain evidence="2 3">PWR1</strain>
    </source>
</reference>
<gene>
    <name evidence="2" type="ORF">J5Y09_24035</name>
</gene>
<evidence type="ECO:0000313" key="3">
    <source>
        <dbReference type="Proteomes" id="UP000680815"/>
    </source>
</evidence>
<dbReference type="InterPro" id="IPR010982">
    <property type="entry name" value="Lambda_DNA-bd_dom_sf"/>
</dbReference>
<dbReference type="InterPro" id="IPR001387">
    <property type="entry name" value="Cro/C1-type_HTH"/>
</dbReference>
<evidence type="ECO:0000259" key="1">
    <source>
        <dbReference type="PROSITE" id="PS50943"/>
    </source>
</evidence>
<dbReference type="Pfam" id="PF01381">
    <property type="entry name" value="HTH_3"/>
    <property type="match status" value="1"/>
</dbReference>
<dbReference type="SUPFAM" id="SSF47413">
    <property type="entry name" value="lambda repressor-like DNA-binding domains"/>
    <property type="match status" value="1"/>
</dbReference>
<dbReference type="RefSeq" id="WP_209354386.1">
    <property type="nucleotide sequence ID" value="NZ_JAGIYZ010000052.1"/>
</dbReference>